<evidence type="ECO:0000313" key="5">
    <source>
        <dbReference type="EMBL" id="SKC88395.1"/>
    </source>
</evidence>
<keyword evidence="5" id="KW-0031">Aminopeptidase</keyword>
<feature type="binding site" evidence="2">
    <location>
        <position position="383"/>
    </location>
    <ligand>
        <name>Zn(2+)</name>
        <dbReference type="ChEBI" id="CHEBI:29105"/>
        <note>catalytic</note>
    </ligand>
</feature>
<feature type="active site" description="Proton donor" evidence="1">
    <location>
        <position position="447"/>
    </location>
</feature>
<dbReference type="Gene3D" id="1.10.390.10">
    <property type="entry name" value="Neutral Protease Domain 2"/>
    <property type="match status" value="1"/>
</dbReference>
<organism evidence="5 6">
    <name type="scientific">Maledivibacter halophilus</name>
    <dbReference type="NCBI Taxonomy" id="36842"/>
    <lineage>
        <taxon>Bacteria</taxon>
        <taxon>Bacillati</taxon>
        <taxon>Bacillota</taxon>
        <taxon>Clostridia</taxon>
        <taxon>Peptostreptococcales</taxon>
        <taxon>Caminicellaceae</taxon>
        <taxon>Maledivibacter</taxon>
    </lineage>
</organism>
<dbReference type="Proteomes" id="UP000190285">
    <property type="component" value="Unassembled WGS sequence"/>
</dbReference>
<proteinExistence type="predicted"/>
<feature type="active site" description="Proton acceptor" evidence="1">
    <location>
        <position position="361"/>
    </location>
</feature>
<keyword evidence="3" id="KW-0812">Transmembrane</keyword>
<feature type="transmembrane region" description="Helical" evidence="3">
    <location>
        <begin position="21"/>
        <end position="40"/>
    </location>
</feature>
<gene>
    <name evidence="5" type="ORF">SAMN02194393_04874</name>
</gene>
<dbReference type="GO" id="GO:0008270">
    <property type="term" value="F:zinc ion binding"/>
    <property type="evidence" value="ECO:0007669"/>
    <property type="project" value="InterPro"/>
</dbReference>
<evidence type="ECO:0000256" key="2">
    <source>
        <dbReference type="PIRSR" id="PIRSR634015-3"/>
    </source>
</evidence>
<dbReference type="RefSeq" id="WP_079495426.1">
    <property type="nucleotide sequence ID" value="NZ_FUZT01000017.1"/>
</dbReference>
<sequence>MKISLIRFFRKIKNLKYKKRVVLFLMIALISLISISIYQINKNSIIVFDELMPEVEKLNTYDIDAVFYEEEKLIEGTEKITYINKSKSNIKSICFHIYPNVFKSKETVPFEENEIDLAYMDGFEPGHININSVKSSKGDLSFLIIGKGNSVLKVNLDKELEPGEKTNIYLDFMIKIPPTNGRFGFGDNTINLGNWYPIVAVIDESGWNLDPYYSIGDPFFSDIANYRVVMSIPMNYVVASTGDLIKKENIGDNYRWTFEAQKVRDFALVASEKYKVIEADVGDTSVRSYYFEDESAEKSLIAARDALEIFNKNFGKYPYKHFSVAAADFFIGGMEYPKLVLIDEGIYKRNDEMLEYIIVHETAHQWWYGIVGNNQIKEAWLDEALTEYSTLLYYEKKYGQEAKNRIYKKMILEGYNLYRDSNELESEVILKSLDDFKNSREYQSLVYCKGAMFLEYLRSELGDEIFFDILKVYFDKYKYKNATTENFFEICEIISDKDLKNIFEKWLRGINK</sequence>
<dbReference type="GO" id="GO:0008237">
    <property type="term" value="F:metallopeptidase activity"/>
    <property type="evidence" value="ECO:0007669"/>
    <property type="project" value="InterPro"/>
</dbReference>
<dbReference type="SUPFAM" id="SSF55486">
    <property type="entry name" value="Metalloproteases ('zincins'), catalytic domain"/>
    <property type="match status" value="1"/>
</dbReference>
<dbReference type="GO" id="GO:0004177">
    <property type="term" value="F:aminopeptidase activity"/>
    <property type="evidence" value="ECO:0007669"/>
    <property type="project" value="UniProtKB-KW"/>
</dbReference>
<evidence type="ECO:0000256" key="3">
    <source>
        <dbReference type="SAM" id="Phobius"/>
    </source>
</evidence>
<dbReference type="InterPro" id="IPR027268">
    <property type="entry name" value="Peptidase_M4/M1_CTD_sf"/>
</dbReference>
<dbReference type="EMBL" id="FUZT01000017">
    <property type="protein sequence ID" value="SKC88395.1"/>
    <property type="molecule type" value="Genomic_DNA"/>
</dbReference>
<name>A0A1T5MJK1_9FIRM</name>
<keyword evidence="5" id="KW-0378">Hydrolase</keyword>
<reference evidence="6" key="1">
    <citation type="submission" date="2017-02" db="EMBL/GenBank/DDBJ databases">
        <authorList>
            <person name="Varghese N."/>
            <person name="Submissions S."/>
        </authorList>
    </citation>
    <scope>NUCLEOTIDE SEQUENCE [LARGE SCALE GENOMIC DNA]</scope>
    <source>
        <strain evidence="6">M1</strain>
    </source>
</reference>
<keyword evidence="5" id="KW-0645">Protease</keyword>
<dbReference type="InterPro" id="IPR014782">
    <property type="entry name" value="Peptidase_M1_dom"/>
</dbReference>
<evidence type="ECO:0000313" key="6">
    <source>
        <dbReference type="Proteomes" id="UP000190285"/>
    </source>
</evidence>
<feature type="domain" description="Peptidase M1 membrane alanine aminopeptidase" evidence="4">
    <location>
        <begin position="304"/>
        <end position="506"/>
    </location>
</feature>
<dbReference type="AlphaFoldDB" id="A0A1T5MJK1"/>
<accession>A0A1T5MJK1</accession>
<comment type="cofactor">
    <cofactor evidence="2">
        <name>Zn(2+)</name>
        <dbReference type="ChEBI" id="CHEBI:29105"/>
    </cofactor>
    <text evidence="2">Binds 1 zinc ion per subunit.</text>
</comment>
<dbReference type="PANTHER" id="PTHR45726:SF3">
    <property type="entry name" value="LEUKOTRIENE A-4 HYDROLASE"/>
    <property type="match status" value="1"/>
</dbReference>
<protein>
    <submittedName>
        <fullName evidence="5">Aminopeptidase N</fullName>
    </submittedName>
</protein>
<dbReference type="CDD" id="cd09604">
    <property type="entry name" value="M1_APN_like"/>
    <property type="match status" value="1"/>
</dbReference>
<feature type="binding site" evidence="2">
    <location>
        <position position="360"/>
    </location>
    <ligand>
        <name>Zn(2+)</name>
        <dbReference type="ChEBI" id="CHEBI:29105"/>
        <note>catalytic</note>
    </ligand>
</feature>
<evidence type="ECO:0000256" key="1">
    <source>
        <dbReference type="PIRSR" id="PIRSR634015-1"/>
    </source>
</evidence>
<evidence type="ECO:0000259" key="4">
    <source>
        <dbReference type="Pfam" id="PF01433"/>
    </source>
</evidence>
<keyword evidence="2" id="KW-0479">Metal-binding</keyword>
<keyword evidence="6" id="KW-1185">Reference proteome</keyword>
<feature type="binding site" evidence="2">
    <location>
        <position position="364"/>
    </location>
    <ligand>
        <name>Zn(2+)</name>
        <dbReference type="ChEBI" id="CHEBI:29105"/>
        <note>catalytic</note>
    </ligand>
</feature>
<dbReference type="PANTHER" id="PTHR45726">
    <property type="entry name" value="LEUKOTRIENE A-4 HYDROLASE"/>
    <property type="match status" value="1"/>
</dbReference>
<dbReference type="InterPro" id="IPR034015">
    <property type="entry name" value="M1_LTA4H"/>
</dbReference>
<dbReference type="Pfam" id="PF01433">
    <property type="entry name" value="Peptidase_M1"/>
    <property type="match status" value="1"/>
</dbReference>
<dbReference type="OrthoDB" id="9814383at2"/>
<dbReference type="STRING" id="36842.SAMN02194393_04874"/>
<keyword evidence="2" id="KW-0862">Zinc</keyword>
<keyword evidence="3" id="KW-1133">Transmembrane helix</keyword>
<keyword evidence="3" id="KW-0472">Membrane</keyword>